<evidence type="ECO:0000313" key="4">
    <source>
        <dbReference type="EMBL" id="CDK24559.1"/>
    </source>
</evidence>
<evidence type="ECO:0008006" key="6">
    <source>
        <dbReference type="Google" id="ProtNLM"/>
    </source>
</evidence>
<dbReference type="InterPro" id="IPR045226">
    <property type="entry name" value="Dsc3"/>
</dbReference>
<dbReference type="Pfam" id="PF10302">
    <property type="entry name" value="Dsc3_N"/>
    <property type="match status" value="1"/>
</dbReference>
<dbReference type="PANTHER" id="PTHR28049">
    <property type="entry name" value="TRANSMEMBRANE PROTEIN YOR223W"/>
    <property type="match status" value="1"/>
</dbReference>
<reference evidence="4" key="1">
    <citation type="submission" date="2013-12" db="EMBL/GenBank/DDBJ databases">
        <authorList>
            <person name="Genoscope - CEA"/>
        </authorList>
    </citation>
    <scope>NUCLEOTIDE SEQUENCE</scope>
    <source>
        <strain evidence="4">CBS 1993</strain>
    </source>
</reference>
<dbReference type="GO" id="GO:0044695">
    <property type="term" value="C:Dsc E3 ubiquitin ligase complex"/>
    <property type="evidence" value="ECO:0007669"/>
    <property type="project" value="InterPro"/>
</dbReference>
<dbReference type="HOGENOM" id="CLU_035821_1_1_1"/>
<dbReference type="OrthoDB" id="2556122at2759"/>
<feature type="domain" description="DSC E3 ubiquitin ligase complex subunit 3 C-terminal" evidence="3">
    <location>
        <begin position="132"/>
        <end position="260"/>
    </location>
</feature>
<dbReference type="Proteomes" id="UP000019384">
    <property type="component" value="Unassembled WGS sequence"/>
</dbReference>
<feature type="domain" description="DSC E3 ubiquitin ligase complex subunit 3 ubiquitin-like" evidence="2">
    <location>
        <begin position="16"/>
        <end position="105"/>
    </location>
</feature>
<gene>
    <name evidence="4" type="ORF">KUCA_T00000525001</name>
</gene>
<dbReference type="Pfam" id="PF13373">
    <property type="entry name" value="Dsc3_C"/>
    <property type="match status" value="1"/>
</dbReference>
<dbReference type="PANTHER" id="PTHR28049:SF1">
    <property type="entry name" value="DSC E3 UBIQUITIN LIGASE COMPLEX SUBUNIT 3"/>
    <property type="match status" value="1"/>
</dbReference>
<accession>W6MFH6</accession>
<dbReference type="Gene3D" id="3.10.20.90">
    <property type="entry name" value="Phosphatidylinositol 3-kinase Catalytic Subunit, Chain A, domain 1"/>
    <property type="match status" value="1"/>
</dbReference>
<keyword evidence="1" id="KW-0812">Transmembrane</keyword>
<evidence type="ECO:0000259" key="3">
    <source>
        <dbReference type="Pfam" id="PF13373"/>
    </source>
</evidence>
<dbReference type="GO" id="GO:0005783">
    <property type="term" value="C:endoplasmic reticulum"/>
    <property type="evidence" value="ECO:0007669"/>
    <property type="project" value="TreeGrafter"/>
</dbReference>
<reference evidence="4" key="2">
    <citation type="submission" date="2014-02" db="EMBL/GenBank/DDBJ databases">
        <title>Complete DNA sequence of /Kuraishia capsulata/ illustrates novel genomic features among budding yeasts (/Saccharomycotina/).</title>
        <authorList>
            <person name="Morales L."/>
            <person name="Noel B."/>
            <person name="Porcel B."/>
            <person name="Marcet-Houben M."/>
            <person name="Hullo M-F."/>
            <person name="Sacerdot C."/>
            <person name="Tekaia F."/>
            <person name="Leh-Louis V."/>
            <person name="Despons L."/>
            <person name="Khanna V."/>
            <person name="Aury J-M."/>
            <person name="Barbe V."/>
            <person name="Couloux A."/>
            <person name="Labadie K."/>
            <person name="Pelletier E."/>
            <person name="Souciet J-L."/>
            <person name="Boekhout T."/>
            <person name="Gabaldon T."/>
            <person name="Wincker P."/>
            <person name="Dujon B."/>
        </authorList>
    </citation>
    <scope>NUCLEOTIDE SEQUENCE</scope>
    <source>
        <strain evidence="4">CBS 1993</strain>
    </source>
</reference>
<evidence type="ECO:0000313" key="5">
    <source>
        <dbReference type="Proteomes" id="UP000019384"/>
    </source>
</evidence>
<keyword evidence="1" id="KW-0472">Membrane</keyword>
<dbReference type="InterPro" id="IPR025390">
    <property type="entry name" value="Dsc3_C"/>
</dbReference>
<dbReference type="AlphaFoldDB" id="W6MFH6"/>
<dbReference type="RefSeq" id="XP_022456576.1">
    <property type="nucleotide sequence ID" value="XM_022605071.1"/>
</dbReference>
<dbReference type="InterPro" id="IPR019413">
    <property type="entry name" value="Dsc3_ub-like_dom"/>
</dbReference>
<proteinExistence type="predicted"/>
<name>W6MFH6_9ASCO</name>
<protein>
    <recommendedName>
        <fullName evidence="6">Ubiquitin-like domain-containing protein</fullName>
    </recommendedName>
</protein>
<keyword evidence="1" id="KW-1133">Transmembrane helix</keyword>
<evidence type="ECO:0000259" key="2">
    <source>
        <dbReference type="Pfam" id="PF10302"/>
    </source>
</evidence>
<dbReference type="EMBL" id="HG793125">
    <property type="protein sequence ID" value="CDK24559.1"/>
    <property type="molecule type" value="Genomic_DNA"/>
</dbReference>
<keyword evidence="5" id="KW-1185">Reference proteome</keyword>
<evidence type="ECO:0000256" key="1">
    <source>
        <dbReference type="SAM" id="Phobius"/>
    </source>
</evidence>
<feature type="transmembrane region" description="Helical" evidence="1">
    <location>
        <begin position="212"/>
        <end position="232"/>
    </location>
</feature>
<sequence>MSEVSSGSSPKDSFEFVIRFSTAIPDVTIPIPDVSQVSTSWLKKQIRRSTPSVTGNKRLKLIFSGRVLVNDTNYRDVLVRHSYESDDEDSGKPTQVYVHCLVGDELSAQELQKEDELDNKQPETSTTPAPVGFDRLLSQGFSQQDVLELRQQFQRMHGNLSTQRQSAEDIRQLEDRWIDSTVNNEFDDFAAPGGAGNAALGGSHDSDANRDLLVGILIGCFLGVFALFLLKLELGDVFNKRTRMAVVAGTFVNFSFGLVRAWS</sequence>
<dbReference type="GeneID" id="34517964"/>
<organism evidence="4 5">
    <name type="scientific">Kuraishia capsulata CBS 1993</name>
    <dbReference type="NCBI Taxonomy" id="1382522"/>
    <lineage>
        <taxon>Eukaryota</taxon>
        <taxon>Fungi</taxon>
        <taxon>Dikarya</taxon>
        <taxon>Ascomycota</taxon>
        <taxon>Saccharomycotina</taxon>
        <taxon>Pichiomycetes</taxon>
        <taxon>Pichiales</taxon>
        <taxon>Pichiaceae</taxon>
        <taxon>Kuraishia</taxon>
    </lineage>
</organism>